<sequence length="178" mass="20110">MSRIAKRVIIVPINVQVILCNQKIIIKGINGELSYIVNDYVKINYLNNILTFKGRSQYISSWMQAGTARSLIQSMITGVTVGFSKKLIFSGVGYRITLDCNNILNMSLGFSHPIIYKLPIGIFAEVLTQTELVLKGANKQLLGQVAADIRSYRKPEPYKGKGIRYEHEFIRIKEAKKK</sequence>
<dbReference type="Gene3D" id="3.90.930.12">
    <property type="entry name" value="Ribosomal protein L6, alpha-beta domain"/>
    <property type="match status" value="2"/>
</dbReference>
<dbReference type="RefSeq" id="WP_158345140.1">
    <property type="nucleotide sequence ID" value="NZ_AP019379.1"/>
</dbReference>
<accession>A0A455TAM7</accession>
<dbReference type="FunFam" id="3.90.930.12:FF:000001">
    <property type="entry name" value="50S ribosomal protein L6"/>
    <property type="match status" value="1"/>
</dbReference>
<proteinExistence type="inferred from homology"/>
<dbReference type="InterPro" id="IPR020040">
    <property type="entry name" value="Ribosomal_uL6_a/b-dom"/>
</dbReference>
<dbReference type="PANTHER" id="PTHR11655">
    <property type="entry name" value="60S/50S RIBOSOMAL PROTEIN L6/L9"/>
    <property type="match status" value="1"/>
</dbReference>
<name>A0A455TAM7_9GAMM</name>
<evidence type="ECO:0000256" key="7">
    <source>
        <dbReference type="RuleBase" id="RU003870"/>
    </source>
</evidence>
<dbReference type="InterPro" id="IPR000702">
    <property type="entry name" value="Ribosomal_uL6-like"/>
</dbReference>
<dbReference type="NCBIfam" id="TIGR03654">
    <property type="entry name" value="L6_bact"/>
    <property type="match status" value="1"/>
</dbReference>
<dbReference type="GO" id="GO:0003735">
    <property type="term" value="F:structural constituent of ribosome"/>
    <property type="evidence" value="ECO:0007669"/>
    <property type="project" value="UniProtKB-UniRule"/>
</dbReference>
<gene>
    <name evidence="9" type="primary">rplF</name>
    <name evidence="9" type="ORF">BUCNMO_383</name>
</gene>
<keyword evidence="7" id="KW-0694">RNA-binding</keyword>
<dbReference type="InterPro" id="IPR019906">
    <property type="entry name" value="Ribosomal_uL6_bac-type"/>
</dbReference>
<feature type="domain" description="Large ribosomal subunit protein uL6 alpha-beta" evidence="8">
    <location>
        <begin position="91"/>
        <end position="165"/>
    </location>
</feature>
<dbReference type="GO" id="GO:0022625">
    <property type="term" value="C:cytosolic large ribosomal subunit"/>
    <property type="evidence" value="ECO:0007669"/>
    <property type="project" value="UniProtKB-UniRule"/>
</dbReference>
<dbReference type="EMBL" id="AP019379">
    <property type="protein sequence ID" value="BBI01386.1"/>
    <property type="molecule type" value="Genomic_DNA"/>
</dbReference>
<evidence type="ECO:0000313" key="9">
    <source>
        <dbReference type="EMBL" id="BBI01386.1"/>
    </source>
</evidence>
<organism evidence="9 10">
    <name type="scientific">Buchnera aphidicola</name>
    <name type="common">Nipponaphis monzeni</name>
    <dbReference type="NCBI Taxonomy" id="2495405"/>
    <lineage>
        <taxon>Bacteria</taxon>
        <taxon>Pseudomonadati</taxon>
        <taxon>Pseudomonadota</taxon>
        <taxon>Gammaproteobacteria</taxon>
        <taxon>Enterobacterales</taxon>
        <taxon>Erwiniaceae</taxon>
        <taxon>Buchnera</taxon>
    </lineage>
</organism>
<reference evidence="9 10" key="1">
    <citation type="journal article" date="2019" name="Proc. Natl. Acad. Sci. U.S.A.">
        <title>Exaggeration and cooption of innate immunity for social defense.</title>
        <authorList>
            <person name="Kutsukake M."/>
            <person name="Moriyama M."/>
            <person name="Shigenobu S."/>
            <person name="Meng X.-Y."/>
            <person name="Nikoh N."/>
            <person name="Noda C."/>
            <person name="Kobayashi S."/>
            <person name="Fukatsu T."/>
        </authorList>
    </citation>
    <scope>NUCLEOTIDE SEQUENCE [LARGE SCALE GENOMIC DNA]</scope>
    <source>
        <strain evidence="9 10">Nmo</strain>
    </source>
</reference>
<dbReference type="PROSITE" id="PS00525">
    <property type="entry name" value="RIBOSOMAL_L6_1"/>
    <property type="match status" value="1"/>
</dbReference>
<protein>
    <recommendedName>
        <fullName evidence="4 5">50S ribosomal protein L6</fullName>
    </recommendedName>
</protein>
<keyword evidence="10" id="KW-1185">Reference proteome</keyword>
<dbReference type="GO" id="GO:0019843">
    <property type="term" value="F:rRNA binding"/>
    <property type="evidence" value="ECO:0007669"/>
    <property type="project" value="UniProtKB-UniRule"/>
</dbReference>
<keyword evidence="7" id="KW-0699">rRNA-binding</keyword>
<comment type="similarity">
    <text evidence="1 6">Belongs to the universal ribosomal protein uL6 family.</text>
</comment>
<dbReference type="AlphaFoldDB" id="A0A455TAM7"/>
<dbReference type="SUPFAM" id="SSF56053">
    <property type="entry name" value="Ribosomal protein L6"/>
    <property type="match status" value="2"/>
</dbReference>
<dbReference type="PRINTS" id="PR00059">
    <property type="entry name" value="RIBOSOMALL6"/>
</dbReference>
<evidence type="ECO:0000256" key="2">
    <source>
        <dbReference type="ARBA" id="ARBA00022980"/>
    </source>
</evidence>
<evidence type="ECO:0000256" key="1">
    <source>
        <dbReference type="ARBA" id="ARBA00009356"/>
    </source>
</evidence>
<dbReference type="Pfam" id="PF00347">
    <property type="entry name" value="Ribosomal_L6"/>
    <property type="match status" value="2"/>
</dbReference>
<evidence type="ECO:0000259" key="8">
    <source>
        <dbReference type="Pfam" id="PF00347"/>
    </source>
</evidence>
<dbReference type="InterPro" id="IPR036789">
    <property type="entry name" value="Ribosomal_uL6-like_a/b-dom_sf"/>
</dbReference>
<dbReference type="PANTHER" id="PTHR11655:SF14">
    <property type="entry name" value="LARGE RIBOSOMAL SUBUNIT PROTEIN UL6M"/>
    <property type="match status" value="1"/>
</dbReference>
<evidence type="ECO:0000256" key="5">
    <source>
        <dbReference type="NCBIfam" id="TIGR03654"/>
    </source>
</evidence>
<comment type="function">
    <text evidence="7">This protein binds to the 23S rRNA, and is important in its secondary structure. It is located near the subunit interface in the base of the L7/L12 stalk, and near the tRNA binding site of the peptidyltransferase center.</text>
</comment>
<dbReference type="OrthoDB" id="9805007at2"/>
<evidence type="ECO:0000256" key="4">
    <source>
        <dbReference type="ARBA" id="ARBA00035454"/>
    </source>
</evidence>
<evidence type="ECO:0000256" key="3">
    <source>
        <dbReference type="ARBA" id="ARBA00023274"/>
    </source>
</evidence>
<evidence type="ECO:0000313" key="10">
    <source>
        <dbReference type="Proteomes" id="UP000317544"/>
    </source>
</evidence>
<feature type="domain" description="Large ribosomal subunit protein uL6 alpha-beta" evidence="8">
    <location>
        <begin position="11"/>
        <end position="82"/>
    </location>
</feature>
<keyword evidence="3 6" id="KW-0687">Ribonucleoprotein</keyword>
<dbReference type="Proteomes" id="UP000317544">
    <property type="component" value="Chromosome"/>
</dbReference>
<keyword evidence="2 6" id="KW-0689">Ribosomal protein</keyword>
<dbReference type="GO" id="GO:0002181">
    <property type="term" value="P:cytoplasmic translation"/>
    <property type="evidence" value="ECO:0007669"/>
    <property type="project" value="TreeGrafter"/>
</dbReference>
<dbReference type="InterPro" id="IPR002358">
    <property type="entry name" value="Ribosomal_uL6_CS"/>
</dbReference>
<dbReference type="PIRSF" id="PIRSF002162">
    <property type="entry name" value="Ribosomal_L6"/>
    <property type="match status" value="1"/>
</dbReference>
<evidence type="ECO:0000256" key="6">
    <source>
        <dbReference type="RuleBase" id="RU003869"/>
    </source>
</evidence>